<dbReference type="RefSeq" id="WP_065791839.1">
    <property type="nucleotide sequence ID" value="NZ_MAUJ01000007.1"/>
</dbReference>
<comment type="caution">
    <text evidence="1">The sequence shown here is derived from an EMBL/GenBank/DDBJ whole genome shotgun (WGS) entry which is preliminary data.</text>
</comment>
<name>A0A1C0TM27_9GAMM</name>
<dbReference type="PROSITE" id="PS51257">
    <property type="entry name" value="PROKAR_LIPOPROTEIN"/>
    <property type="match status" value="1"/>
</dbReference>
<accession>A0A1C0TM27</accession>
<gene>
    <name evidence="1" type="ORF">A7985_18205</name>
</gene>
<dbReference type="Proteomes" id="UP000093366">
    <property type="component" value="Unassembled WGS sequence"/>
</dbReference>
<proteinExistence type="predicted"/>
<protein>
    <recommendedName>
        <fullName evidence="3">Lipoprotein</fullName>
    </recommendedName>
</protein>
<dbReference type="AlphaFoldDB" id="A0A1C0TM27"/>
<reference evidence="2" key="1">
    <citation type="submission" date="2016-07" db="EMBL/GenBank/DDBJ databases">
        <authorList>
            <person name="Florea S."/>
            <person name="Webb J.S."/>
            <person name="Jaromczyk J."/>
            <person name="Schardl C.L."/>
        </authorList>
    </citation>
    <scope>NUCLEOTIDE SEQUENCE [LARGE SCALE GENOMIC DNA]</scope>
    <source>
        <strain evidence="2">IPB1</strain>
    </source>
</reference>
<evidence type="ECO:0000313" key="1">
    <source>
        <dbReference type="EMBL" id="OCQ19843.1"/>
    </source>
</evidence>
<evidence type="ECO:0000313" key="2">
    <source>
        <dbReference type="Proteomes" id="UP000093366"/>
    </source>
</evidence>
<dbReference type="EMBL" id="MAUJ01000007">
    <property type="protein sequence ID" value="OCQ19843.1"/>
    <property type="molecule type" value="Genomic_DNA"/>
</dbReference>
<organism evidence="1 2">
    <name type="scientific">Pseudoalteromonas luteoviolacea</name>
    <dbReference type="NCBI Taxonomy" id="43657"/>
    <lineage>
        <taxon>Bacteria</taxon>
        <taxon>Pseudomonadati</taxon>
        <taxon>Pseudomonadota</taxon>
        <taxon>Gammaproteobacteria</taxon>
        <taxon>Alteromonadales</taxon>
        <taxon>Pseudoalteromonadaceae</taxon>
        <taxon>Pseudoalteromonas</taxon>
    </lineage>
</organism>
<evidence type="ECO:0008006" key="3">
    <source>
        <dbReference type="Google" id="ProtNLM"/>
    </source>
</evidence>
<dbReference type="OrthoDB" id="7056855at2"/>
<sequence>MPPLNRFALSCLLPIALIGCQVTSSVNKEPIEPEKVPCWLQTPVTADRIGFIGTAAPLSATQYGSLLASRQRALASLINHYGLPQIDLELSKVTHSASNVTLNNGQKVYFSEPYITPDTLYSYASTSELTSVAQCQTMQCNFSKCEPSWLCQKNQSSVIGVSYYTALAHQQIPMSAQNAKTLAGYLNQAQVNVKEQLRESYRTDEQSEAKYAINLSRQGDVSAQQVEQPLLMTSSCSYGSTLFVNYQASAQERALSNPINWRVKQEFEGKSVVLGNFGEDGTIAPDNLLSSAIKYAIRDALVELAKIKGIEISSQSTLVQNNGRYFLNHTHYTVQQTVSGQLLDIQIDYKDGLPNIYVWLLEGN</sequence>